<evidence type="ECO:0000313" key="3">
    <source>
        <dbReference type="Proteomes" id="UP000706039"/>
    </source>
</evidence>
<dbReference type="Proteomes" id="UP000706039">
    <property type="component" value="Unassembled WGS sequence"/>
</dbReference>
<organism evidence="2 3">
    <name type="scientific">Sphingomonas colocasiae</name>
    <dbReference type="NCBI Taxonomy" id="1848973"/>
    <lineage>
        <taxon>Bacteria</taxon>
        <taxon>Pseudomonadati</taxon>
        <taxon>Pseudomonadota</taxon>
        <taxon>Alphaproteobacteria</taxon>
        <taxon>Sphingomonadales</taxon>
        <taxon>Sphingomonadaceae</taxon>
        <taxon>Sphingomonas</taxon>
    </lineage>
</organism>
<evidence type="ECO:0000313" key="2">
    <source>
        <dbReference type="EMBL" id="MBY8823182.1"/>
    </source>
</evidence>
<gene>
    <name evidence="2" type="ORF">K7G82_12825</name>
</gene>
<keyword evidence="3" id="KW-1185">Reference proteome</keyword>
<sequence length="414" mass="45604">MRGRSRFTRLAVSLTAMAAMHAPLAAADPEPAALVAAHSRPFTFTNDTLAGPGAAFLEAATADSQFVLFGEDHYLHDTPVFAAALFRMLRDRHGFRHLVVEQDRIAMEDALAPPNRGDARRLGALAARYPNLFEFASDQDLELLALVGRLEKGPEAICGIEQALGPVRYFDELAAAAPNQAVRAEIAALRAHALTRDPDARYSVNFLSEAGVEQRLERLRADFGAKPGSRHDEMLLGLMRSAEIFGYYRRAEAGEPVALFNNTVREAWFKRLFMDCYRRAAKRGALPKALFKFGANHMYRGKNPTQAFPIGNFAHEFAIANGKDAYGLFVLPLTGAGYADVPDWLKVMLPATPPDQPVIVDLRALRPMQRLVRVPLKESDHTPFREAINGFDAIVILPGEKPATMMLSGLKGLR</sequence>
<keyword evidence="1" id="KW-0732">Signal</keyword>
<comment type="caution">
    <text evidence="2">The sequence shown here is derived from an EMBL/GenBank/DDBJ whole genome shotgun (WGS) entry which is preliminary data.</text>
</comment>
<proteinExistence type="predicted"/>
<dbReference type="SUPFAM" id="SSF159501">
    <property type="entry name" value="EreA/ChaN-like"/>
    <property type="match status" value="1"/>
</dbReference>
<evidence type="ECO:0008006" key="4">
    <source>
        <dbReference type="Google" id="ProtNLM"/>
    </source>
</evidence>
<protein>
    <recommendedName>
        <fullName evidence="4">Erythromycin esterase family protein</fullName>
    </recommendedName>
</protein>
<accession>A0ABS7PPE2</accession>
<dbReference type="RefSeq" id="WP_222990302.1">
    <property type="nucleotide sequence ID" value="NZ_JAINVV010000005.1"/>
</dbReference>
<evidence type="ECO:0000256" key="1">
    <source>
        <dbReference type="SAM" id="SignalP"/>
    </source>
</evidence>
<feature type="chain" id="PRO_5045640039" description="Erythromycin esterase family protein" evidence="1">
    <location>
        <begin position="28"/>
        <end position="414"/>
    </location>
</feature>
<name>A0ABS7PPE2_9SPHN</name>
<reference evidence="2 3" key="1">
    <citation type="submission" date="2021-08" db="EMBL/GenBank/DDBJ databases">
        <authorList>
            <person name="Tuo L."/>
        </authorList>
    </citation>
    <scope>NUCLEOTIDE SEQUENCE [LARGE SCALE GENOMIC DNA]</scope>
    <source>
        <strain evidence="2 3">JCM 31229</strain>
    </source>
</reference>
<dbReference type="EMBL" id="JAINVV010000005">
    <property type="protein sequence ID" value="MBY8823182.1"/>
    <property type="molecule type" value="Genomic_DNA"/>
</dbReference>
<feature type="signal peptide" evidence="1">
    <location>
        <begin position="1"/>
        <end position="27"/>
    </location>
</feature>